<evidence type="ECO:0000313" key="3">
    <source>
        <dbReference type="EMBL" id="QJA83646.1"/>
    </source>
</evidence>
<evidence type="ECO:0000313" key="1">
    <source>
        <dbReference type="EMBL" id="QJA47889.1"/>
    </source>
</evidence>
<protein>
    <submittedName>
        <fullName evidence="1">Uncharacterized protein</fullName>
    </submittedName>
</protein>
<evidence type="ECO:0000313" key="4">
    <source>
        <dbReference type="EMBL" id="QJH98979.1"/>
    </source>
</evidence>
<dbReference type="EMBL" id="MT141456">
    <property type="protein sequence ID" value="QJA61892.1"/>
    <property type="molecule type" value="Genomic_DNA"/>
</dbReference>
<dbReference type="EMBL" id="MT142515">
    <property type="protein sequence ID" value="QJA83646.1"/>
    <property type="molecule type" value="Genomic_DNA"/>
</dbReference>
<dbReference type="EMBL" id="MT144062">
    <property type="protein sequence ID" value="QJA47889.1"/>
    <property type="molecule type" value="Genomic_DNA"/>
</dbReference>
<proteinExistence type="predicted"/>
<dbReference type="EMBL" id="MT144762">
    <property type="protein sequence ID" value="QJH98979.1"/>
    <property type="molecule type" value="Genomic_DNA"/>
</dbReference>
<reference evidence="1" key="1">
    <citation type="submission" date="2020-03" db="EMBL/GenBank/DDBJ databases">
        <title>The deep terrestrial virosphere.</title>
        <authorList>
            <person name="Holmfeldt K."/>
            <person name="Nilsson E."/>
            <person name="Simone D."/>
            <person name="Lopez-Fernandez M."/>
            <person name="Wu X."/>
            <person name="de Brujin I."/>
            <person name="Lundin D."/>
            <person name="Andersson A."/>
            <person name="Bertilsson S."/>
            <person name="Dopson M."/>
        </authorList>
    </citation>
    <scope>NUCLEOTIDE SEQUENCE</scope>
    <source>
        <strain evidence="3">MM415A00269</strain>
        <strain evidence="2">MM415B00862</strain>
        <strain evidence="1">TM448A00755</strain>
        <strain evidence="4">TM448B01461</strain>
    </source>
</reference>
<accession>A0A6H1ZKA5</accession>
<name>A0A6H1ZKA5_9ZZZZ</name>
<dbReference type="AlphaFoldDB" id="A0A6H1ZKA5"/>
<gene>
    <name evidence="3" type="ORF">MM415A00269_0014</name>
    <name evidence="2" type="ORF">MM415B00862_0013</name>
    <name evidence="1" type="ORF">TM448A00755_0002</name>
    <name evidence="4" type="ORF">TM448B01461_0003</name>
</gene>
<evidence type="ECO:0000313" key="2">
    <source>
        <dbReference type="EMBL" id="QJA61892.1"/>
    </source>
</evidence>
<organism evidence="1">
    <name type="scientific">viral metagenome</name>
    <dbReference type="NCBI Taxonomy" id="1070528"/>
    <lineage>
        <taxon>unclassified sequences</taxon>
        <taxon>metagenomes</taxon>
        <taxon>organismal metagenomes</taxon>
    </lineage>
</organism>
<sequence>MKVLNIEPKDIHITLDMGIQEVKLVLDALEHSEIKFDSEEQPDLPKAAEFLKTFFKTLDDVVNQIEGK</sequence>